<accession>A0ABU3V9M2</accession>
<feature type="domain" description="DUF306" evidence="1">
    <location>
        <begin position="29"/>
        <end position="125"/>
    </location>
</feature>
<dbReference type="RefSeq" id="WP_316773149.1">
    <property type="nucleotide sequence ID" value="NZ_JASMWN010000002.1"/>
</dbReference>
<dbReference type="PANTHER" id="PTHR35535:SF1">
    <property type="entry name" value="HEAT SHOCK PROTEIN HSLJ"/>
    <property type="match status" value="1"/>
</dbReference>
<gene>
    <name evidence="2" type="ORF">QO231_02840</name>
</gene>
<name>A0ABU3V9M2_9RHOB</name>
<proteinExistence type="predicted"/>
<dbReference type="EMBL" id="JASMWN010000002">
    <property type="protein sequence ID" value="MDU9002788.1"/>
    <property type="molecule type" value="Genomic_DNA"/>
</dbReference>
<dbReference type="PANTHER" id="PTHR35535">
    <property type="entry name" value="HEAT SHOCK PROTEIN HSLJ"/>
    <property type="match status" value="1"/>
</dbReference>
<evidence type="ECO:0000313" key="3">
    <source>
        <dbReference type="Proteomes" id="UP001255416"/>
    </source>
</evidence>
<dbReference type="Proteomes" id="UP001255416">
    <property type="component" value="Unassembled WGS sequence"/>
</dbReference>
<dbReference type="Pfam" id="PF03724">
    <property type="entry name" value="META"/>
    <property type="match status" value="1"/>
</dbReference>
<dbReference type="InterPro" id="IPR038670">
    <property type="entry name" value="HslJ-like_sf"/>
</dbReference>
<sequence>MHRACLIIVALSLTHCTRDETVAAYGGADRVWILAELGNQRVGTPITLTFPGLGRIAGQGPCNTYTAKMLAPYPWFETANIVRTRTNCADLAFEDQYVEALAGMTQSEVSGSTLVLRNDAGREMVFVARD</sequence>
<comment type="caution">
    <text evidence="2">The sequence shown here is derived from an EMBL/GenBank/DDBJ whole genome shotgun (WGS) entry which is preliminary data.</text>
</comment>
<dbReference type="InterPro" id="IPR005184">
    <property type="entry name" value="DUF306_Meta_HslJ"/>
</dbReference>
<evidence type="ECO:0000259" key="1">
    <source>
        <dbReference type="Pfam" id="PF03724"/>
    </source>
</evidence>
<dbReference type="Gene3D" id="2.40.128.270">
    <property type="match status" value="1"/>
</dbReference>
<reference evidence="3" key="1">
    <citation type="submission" date="2023-05" db="EMBL/GenBank/DDBJ databases">
        <title>Sedimentitalea sp. nov. JM2-8.</title>
        <authorList>
            <person name="Huang J."/>
        </authorList>
    </citation>
    <scope>NUCLEOTIDE SEQUENCE [LARGE SCALE GENOMIC DNA]</scope>
    <source>
        <strain evidence="3">KHS03</strain>
    </source>
</reference>
<protein>
    <submittedName>
        <fullName evidence="2">META domain-containing protein</fullName>
    </submittedName>
</protein>
<evidence type="ECO:0000313" key="2">
    <source>
        <dbReference type="EMBL" id="MDU9002788.1"/>
    </source>
</evidence>
<organism evidence="2 3">
    <name type="scientific">Sedimentitalea todarodis</name>
    <dbReference type="NCBI Taxonomy" id="1631240"/>
    <lineage>
        <taxon>Bacteria</taxon>
        <taxon>Pseudomonadati</taxon>
        <taxon>Pseudomonadota</taxon>
        <taxon>Alphaproteobacteria</taxon>
        <taxon>Rhodobacterales</taxon>
        <taxon>Paracoccaceae</taxon>
        <taxon>Sedimentitalea</taxon>
    </lineage>
</organism>
<keyword evidence="3" id="KW-1185">Reference proteome</keyword>
<dbReference type="InterPro" id="IPR053147">
    <property type="entry name" value="Hsp_HslJ-like"/>
</dbReference>